<reference evidence="1" key="1">
    <citation type="submission" date="2021-02" db="EMBL/GenBank/DDBJ databases">
        <authorList>
            <person name="Nowell W R."/>
        </authorList>
    </citation>
    <scope>NUCLEOTIDE SEQUENCE</scope>
</reference>
<dbReference type="Proteomes" id="UP000663855">
    <property type="component" value="Unassembled WGS sequence"/>
</dbReference>
<organism evidence="1 3">
    <name type="scientific">Rotaria magnacalcarata</name>
    <dbReference type="NCBI Taxonomy" id="392030"/>
    <lineage>
        <taxon>Eukaryota</taxon>
        <taxon>Metazoa</taxon>
        <taxon>Spiralia</taxon>
        <taxon>Gnathifera</taxon>
        <taxon>Rotifera</taxon>
        <taxon>Eurotatoria</taxon>
        <taxon>Bdelloidea</taxon>
        <taxon>Philodinida</taxon>
        <taxon>Philodinidae</taxon>
        <taxon>Rotaria</taxon>
    </lineage>
</organism>
<protein>
    <submittedName>
        <fullName evidence="1">Uncharacterized protein</fullName>
    </submittedName>
</protein>
<evidence type="ECO:0000313" key="2">
    <source>
        <dbReference type="EMBL" id="CAF4805535.1"/>
    </source>
</evidence>
<sequence>MQTLIVIGIDSNIGDHDAQLLAEILKTNK</sequence>
<feature type="non-terminal residue" evidence="1">
    <location>
        <position position="29"/>
    </location>
</feature>
<evidence type="ECO:0000313" key="1">
    <source>
        <dbReference type="EMBL" id="CAF1627420.1"/>
    </source>
</evidence>
<accession>A0A816CVG5</accession>
<dbReference type="AlphaFoldDB" id="A0A816CVG5"/>
<dbReference type="EMBL" id="CAJNOV010019086">
    <property type="protein sequence ID" value="CAF1627420.1"/>
    <property type="molecule type" value="Genomic_DNA"/>
</dbReference>
<comment type="caution">
    <text evidence="1">The sequence shown here is derived from an EMBL/GenBank/DDBJ whole genome shotgun (WGS) entry which is preliminary data.</text>
</comment>
<gene>
    <name evidence="2" type="ORF">BYL167_LOCUS48333</name>
    <name evidence="1" type="ORF">CJN711_LOCUS38885</name>
</gene>
<proteinExistence type="predicted"/>
<dbReference type="Proteomes" id="UP000681967">
    <property type="component" value="Unassembled WGS sequence"/>
</dbReference>
<dbReference type="EMBL" id="CAJOBH010141087">
    <property type="protein sequence ID" value="CAF4805535.1"/>
    <property type="molecule type" value="Genomic_DNA"/>
</dbReference>
<name>A0A816CVG5_9BILA</name>
<evidence type="ECO:0000313" key="3">
    <source>
        <dbReference type="Proteomes" id="UP000663855"/>
    </source>
</evidence>